<proteinExistence type="predicted"/>
<accession>A0ABR4B653</accession>
<keyword evidence="3" id="KW-1185">Reference proteome</keyword>
<evidence type="ECO:0000256" key="1">
    <source>
        <dbReference type="SAM" id="MobiDB-lite"/>
    </source>
</evidence>
<organism evidence="2 3">
    <name type="scientific">Lepraria finkii</name>
    <dbReference type="NCBI Taxonomy" id="1340010"/>
    <lineage>
        <taxon>Eukaryota</taxon>
        <taxon>Fungi</taxon>
        <taxon>Dikarya</taxon>
        <taxon>Ascomycota</taxon>
        <taxon>Pezizomycotina</taxon>
        <taxon>Lecanoromycetes</taxon>
        <taxon>OSLEUM clade</taxon>
        <taxon>Lecanoromycetidae</taxon>
        <taxon>Lecanorales</taxon>
        <taxon>Lecanorineae</taxon>
        <taxon>Stereocaulaceae</taxon>
        <taxon>Lepraria</taxon>
    </lineage>
</organism>
<dbReference type="Proteomes" id="UP001590951">
    <property type="component" value="Unassembled WGS sequence"/>
</dbReference>
<evidence type="ECO:0000313" key="2">
    <source>
        <dbReference type="EMBL" id="KAL2052369.1"/>
    </source>
</evidence>
<protein>
    <submittedName>
        <fullName evidence="2">Uncharacterized protein</fullName>
    </submittedName>
</protein>
<dbReference type="EMBL" id="JBHFEH010000027">
    <property type="protein sequence ID" value="KAL2052369.1"/>
    <property type="molecule type" value="Genomic_DNA"/>
</dbReference>
<comment type="caution">
    <text evidence="2">The sequence shown here is derived from an EMBL/GenBank/DDBJ whole genome shotgun (WGS) entry which is preliminary data.</text>
</comment>
<feature type="compositionally biased region" description="Low complexity" evidence="1">
    <location>
        <begin position="23"/>
        <end position="32"/>
    </location>
</feature>
<sequence length="75" mass="8096">MTDTTGASMEKDFSNTPPADSQNGSGNSMMNGEGTPLLGKDLDHETAMRQTLTPELFYHTLPPLGLALLSKPFRN</sequence>
<reference evidence="2 3" key="1">
    <citation type="submission" date="2024-09" db="EMBL/GenBank/DDBJ databases">
        <title>Rethinking Asexuality: The Enigmatic Case of Functional Sexual Genes in Lepraria (Stereocaulaceae).</title>
        <authorList>
            <person name="Doellman M."/>
            <person name="Sun Y."/>
            <person name="Barcenas-Pena A."/>
            <person name="Lumbsch H.T."/>
            <person name="Grewe F."/>
        </authorList>
    </citation>
    <scope>NUCLEOTIDE SEQUENCE [LARGE SCALE GENOMIC DNA]</scope>
    <source>
        <strain evidence="2 3">Grewe 0041</strain>
    </source>
</reference>
<evidence type="ECO:0000313" key="3">
    <source>
        <dbReference type="Proteomes" id="UP001590951"/>
    </source>
</evidence>
<feature type="region of interest" description="Disordered" evidence="1">
    <location>
        <begin position="1"/>
        <end position="47"/>
    </location>
</feature>
<gene>
    <name evidence="2" type="ORF">ABVK25_007241</name>
</gene>
<name>A0ABR4B653_9LECA</name>